<evidence type="ECO:0000256" key="3">
    <source>
        <dbReference type="ARBA" id="ARBA00012865"/>
    </source>
</evidence>
<name>A0ABR7PAQ5_9FIRM</name>
<gene>
    <name evidence="9" type="ORF">H8712_07700</name>
</gene>
<dbReference type="Pfam" id="PF00905">
    <property type="entry name" value="Transpeptidase"/>
    <property type="match status" value="1"/>
</dbReference>
<dbReference type="InterPro" id="IPR001460">
    <property type="entry name" value="PCN-bd_Tpept"/>
</dbReference>
<feature type="transmembrane region" description="Helical" evidence="7">
    <location>
        <begin position="21"/>
        <end position="38"/>
    </location>
</feature>
<dbReference type="RefSeq" id="WP_187558581.1">
    <property type="nucleotide sequence ID" value="NZ_JACRTP010000003.1"/>
</dbReference>
<evidence type="ECO:0000256" key="4">
    <source>
        <dbReference type="ARBA" id="ARBA00022729"/>
    </source>
</evidence>
<dbReference type="InterPro" id="IPR012338">
    <property type="entry name" value="Beta-lactam/transpept-like"/>
</dbReference>
<dbReference type="EMBL" id="JACRTP010000003">
    <property type="protein sequence ID" value="MBC8628497.1"/>
    <property type="molecule type" value="Genomic_DNA"/>
</dbReference>
<comment type="catalytic activity">
    <reaction evidence="1">
        <text>a beta-lactam + H2O = a substituted beta-amino acid</text>
        <dbReference type="Rhea" id="RHEA:20401"/>
        <dbReference type="ChEBI" id="CHEBI:15377"/>
        <dbReference type="ChEBI" id="CHEBI:35627"/>
        <dbReference type="ChEBI" id="CHEBI:140347"/>
        <dbReference type="EC" id="3.5.2.6"/>
    </reaction>
</comment>
<dbReference type="PANTHER" id="PTHR30627:SF6">
    <property type="entry name" value="BETA-LACTAMASE YBXI-RELATED"/>
    <property type="match status" value="1"/>
</dbReference>
<dbReference type="InterPro" id="IPR050515">
    <property type="entry name" value="Beta-lactam/transpept"/>
</dbReference>
<dbReference type="Proteomes" id="UP000661649">
    <property type="component" value="Unassembled WGS sequence"/>
</dbReference>
<evidence type="ECO:0000256" key="1">
    <source>
        <dbReference type="ARBA" id="ARBA00001526"/>
    </source>
</evidence>
<keyword evidence="4" id="KW-0732">Signal</keyword>
<evidence type="ECO:0000259" key="8">
    <source>
        <dbReference type="Pfam" id="PF00905"/>
    </source>
</evidence>
<dbReference type="PANTHER" id="PTHR30627">
    <property type="entry name" value="PEPTIDOGLYCAN D,D-TRANSPEPTIDASE"/>
    <property type="match status" value="1"/>
</dbReference>
<sequence>MFRKKEKLQSYINQVWRLFKVALVMMLVLAVVLGNRYLEADAKTTMSEQELDSSLLSLSEVYLPGTIYDKKDNVLMFGSEPGKLSWMSDKKSNSLERLIGGTDYIKAVETGNVRMTILGMVPELLGESDSRMDEKSLFHPNQRRIGGNVKLTIDADLQNFIEDLLIENGYMDSSVMVSNFQTGEVEAAVCLGGDSSETVFSRKFHPASTMKLAIAASALEYDANLANFSYTCKGNNTFTLDAEGKETVSVHCSGGNVHGTLTTMELAMAQSCNGYFIALAQQVPEEILRKNLKKFGFDDVMHFGSFKFNDNTFMGESENAYDLVYGCIGQGQASVTTIGLNMYTNAILNKGVLAEPHFILGSNDKREEPMKAKTQAVTRQMCTEEVADSIKNMMVKVMREGTGRDFAVDGVEMAFKTGTGEEGDGKTQTLLVTGGILNENKPYSITVCLNHINGGSSVNAGLIAKEIVNRLVTEE</sequence>
<protein>
    <recommendedName>
        <fullName evidence="3">beta-lactamase</fullName>
        <ecNumber evidence="3">3.5.2.6</ecNumber>
    </recommendedName>
</protein>
<keyword evidence="5" id="KW-0378">Hydrolase</keyword>
<keyword evidence="7" id="KW-0472">Membrane</keyword>
<comment type="caution">
    <text evidence="9">The sequence shown here is derived from an EMBL/GenBank/DDBJ whole genome shotgun (WGS) entry which is preliminary data.</text>
</comment>
<keyword evidence="6" id="KW-0046">Antibiotic resistance</keyword>
<keyword evidence="10" id="KW-1185">Reference proteome</keyword>
<evidence type="ECO:0000256" key="5">
    <source>
        <dbReference type="ARBA" id="ARBA00022801"/>
    </source>
</evidence>
<keyword evidence="7" id="KW-0812">Transmembrane</keyword>
<evidence type="ECO:0000313" key="10">
    <source>
        <dbReference type="Proteomes" id="UP000661649"/>
    </source>
</evidence>
<accession>A0ABR7PAQ5</accession>
<reference evidence="9 10" key="1">
    <citation type="submission" date="2020-08" db="EMBL/GenBank/DDBJ databases">
        <title>Genome public.</title>
        <authorList>
            <person name="Liu C."/>
            <person name="Sun Q."/>
        </authorList>
    </citation>
    <scope>NUCLEOTIDE SEQUENCE [LARGE SCALE GENOMIC DNA]</scope>
    <source>
        <strain evidence="9 10">3_YM_SP_D4_24.mj</strain>
    </source>
</reference>
<evidence type="ECO:0000256" key="6">
    <source>
        <dbReference type="ARBA" id="ARBA00023251"/>
    </source>
</evidence>
<dbReference type="EC" id="3.5.2.6" evidence="3"/>
<keyword evidence="7" id="KW-1133">Transmembrane helix</keyword>
<feature type="domain" description="Penicillin-binding protein transpeptidase" evidence="8">
    <location>
        <begin position="176"/>
        <end position="467"/>
    </location>
</feature>
<evidence type="ECO:0000313" key="9">
    <source>
        <dbReference type="EMBL" id="MBC8628497.1"/>
    </source>
</evidence>
<evidence type="ECO:0000256" key="2">
    <source>
        <dbReference type="ARBA" id="ARBA00007898"/>
    </source>
</evidence>
<organism evidence="9 10">
    <name type="scientific">Blautia stercoris</name>
    <dbReference type="NCBI Taxonomy" id="871664"/>
    <lineage>
        <taxon>Bacteria</taxon>
        <taxon>Bacillati</taxon>
        <taxon>Bacillota</taxon>
        <taxon>Clostridia</taxon>
        <taxon>Lachnospirales</taxon>
        <taxon>Lachnospiraceae</taxon>
        <taxon>Blautia</taxon>
    </lineage>
</organism>
<dbReference type="SUPFAM" id="SSF56601">
    <property type="entry name" value="beta-lactamase/transpeptidase-like"/>
    <property type="match status" value="1"/>
</dbReference>
<comment type="similarity">
    <text evidence="2">Belongs to the class-D beta-lactamase family.</text>
</comment>
<proteinExistence type="inferred from homology"/>
<evidence type="ECO:0000256" key="7">
    <source>
        <dbReference type="SAM" id="Phobius"/>
    </source>
</evidence>
<dbReference type="Gene3D" id="3.40.710.10">
    <property type="entry name" value="DD-peptidase/beta-lactamase superfamily"/>
    <property type="match status" value="1"/>
</dbReference>